<comment type="caution">
    <text evidence="12">The sequence shown here is derived from an EMBL/GenBank/DDBJ whole genome shotgun (WGS) entry which is preliminary data.</text>
</comment>
<dbReference type="GO" id="GO:0016887">
    <property type="term" value="F:ATP hydrolysis activity"/>
    <property type="evidence" value="ECO:0007669"/>
    <property type="project" value="InterPro"/>
</dbReference>
<dbReference type="GO" id="GO:0005524">
    <property type="term" value="F:ATP binding"/>
    <property type="evidence" value="ECO:0007669"/>
    <property type="project" value="UniProtKB-UniRule"/>
</dbReference>
<dbReference type="EMBL" id="QZWG01000006">
    <property type="protein sequence ID" value="RZC05973.1"/>
    <property type="molecule type" value="Genomic_DNA"/>
</dbReference>
<evidence type="ECO:0000256" key="9">
    <source>
        <dbReference type="ARBA" id="ARBA00023136"/>
    </source>
</evidence>
<evidence type="ECO:0000313" key="12">
    <source>
        <dbReference type="EMBL" id="RZC05973.1"/>
    </source>
</evidence>
<dbReference type="InterPro" id="IPR006121">
    <property type="entry name" value="HMA_dom"/>
</dbReference>
<dbReference type="PROSITE" id="PS00154">
    <property type="entry name" value="ATPASE_E1_E2"/>
    <property type="match status" value="1"/>
</dbReference>
<feature type="domain" description="HMA" evidence="11">
    <location>
        <begin position="79"/>
        <end position="149"/>
    </location>
</feature>
<evidence type="ECO:0000256" key="8">
    <source>
        <dbReference type="ARBA" id="ARBA00022989"/>
    </source>
</evidence>
<dbReference type="GO" id="GO:0005507">
    <property type="term" value="F:copper ion binding"/>
    <property type="evidence" value="ECO:0007669"/>
    <property type="project" value="TreeGrafter"/>
</dbReference>
<dbReference type="PANTHER" id="PTHR43520">
    <property type="entry name" value="ATP7, ISOFORM B"/>
    <property type="match status" value="1"/>
</dbReference>
<comment type="subcellular location">
    <subcellularLocation>
        <location evidence="1">Membrane</location>
        <topology evidence="1">Multi-pass membrane protein</topology>
    </subcellularLocation>
</comment>
<dbReference type="NCBIfam" id="TIGR01494">
    <property type="entry name" value="ATPase_P-type"/>
    <property type="match status" value="1"/>
</dbReference>
<evidence type="ECO:0000256" key="4">
    <source>
        <dbReference type="ARBA" id="ARBA00022723"/>
    </source>
</evidence>
<dbReference type="PANTHER" id="PTHR43520:SF19">
    <property type="entry name" value="COPPER-TRANSPORTING ATPASE PAA2, CHLOROPLASTIC"/>
    <property type="match status" value="1"/>
</dbReference>
<dbReference type="InterPro" id="IPR036412">
    <property type="entry name" value="HAD-like_sf"/>
</dbReference>
<dbReference type="InterPro" id="IPR001757">
    <property type="entry name" value="P_typ_ATPase"/>
</dbReference>
<dbReference type="AlphaFoldDB" id="A0A445K589"/>
<feature type="transmembrane region" description="Helical" evidence="10">
    <location>
        <begin position="896"/>
        <end position="914"/>
    </location>
</feature>
<dbReference type="FunFam" id="2.70.150.10:FF:000002">
    <property type="entry name" value="Copper-transporting ATPase 1, putative"/>
    <property type="match status" value="1"/>
</dbReference>
<dbReference type="InterPro" id="IPR036163">
    <property type="entry name" value="HMA_dom_sf"/>
</dbReference>
<dbReference type="CDD" id="cd00371">
    <property type="entry name" value="HMA"/>
    <property type="match status" value="1"/>
</dbReference>
<dbReference type="PRINTS" id="PR00119">
    <property type="entry name" value="CATATPASE"/>
</dbReference>
<feature type="transmembrane region" description="Helical" evidence="10">
    <location>
        <begin position="297"/>
        <end position="314"/>
    </location>
</feature>
<evidence type="ECO:0000313" key="13">
    <source>
        <dbReference type="Proteomes" id="UP000289340"/>
    </source>
</evidence>
<dbReference type="InterPro" id="IPR023298">
    <property type="entry name" value="ATPase_P-typ_TM_dom_sf"/>
</dbReference>
<dbReference type="GO" id="GO:0016020">
    <property type="term" value="C:membrane"/>
    <property type="evidence" value="ECO:0007669"/>
    <property type="project" value="UniProtKB-SubCell"/>
</dbReference>
<evidence type="ECO:0000256" key="2">
    <source>
        <dbReference type="ARBA" id="ARBA00006024"/>
    </source>
</evidence>
<dbReference type="SFLD" id="SFLDG00002">
    <property type="entry name" value="C1.7:_P-type_atpase_like"/>
    <property type="match status" value="1"/>
</dbReference>
<dbReference type="FunFam" id="3.30.70.100:FF:000044">
    <property type="entry name" value="Copper-transporting ATPase PAA2 chloroplastic"/>
    <property type="match status" value="1"/>
</dbReference>
<dbReference type="InterPro" id="IPR044492">
    <property type="entry name" value="P_typ_ATPase_HD_dom"/>
</dbReference>
<dbReference type="SUPFAM" id="SSF55008">
    <property type="entry name" value="HMA, heavy metal-associated domain"/>
    <property type="match status" value="1"/>
</dbReference>
<dbReference type="InterPro" id="IPR059000">
    <property type="entry name" value="ATPase_P-type_domA"/>
</dbReference>
<keyword evidence="4 10" id="KW-0479">Metal-binding</keyword>
<dbReference type="Pfam" id="PF00122">
    <property type="entry name" value="E1-E2_ATPase"/>
    <property type="match status" value="1"/>
</dbReference>
<dbReference type="InterPro" id="IPR018303">
    <property type="entry name" value="ATPase_P-typ_P_site"/>
</dbReference>
<dbReference type="InterPro" id="IPR023214">
    <property type="entry name" value="HAD_sf"/>
</dbReference>
<dbReference type="GO" id="GO:0043682">
    <property type="term" value="F:P-type divalent copper transporter activity"/>
    <property type="evidence" value="ECO:0007669"/>
    <property type="project" value="TreeGrafter"/>
</dbReference>
<dbReference type="GO" id="GO:0055070">
    <property type="term" value="P:copper ion homeostasis"/>
    <property type="evidence" value="ECO:0007669"/>
    <property type="project" value="TreeGrafter"/>
</dbReference>
<dbReference type="InterPro" id="IPR008250">
    <property type="entry name" value="ATPase_P-typ_transduc_dom_A_sf"/>
</dbReference>
<evidence type="ECO:0000259" key="11">
    <source>
        <dbReference type="PROSITE" id="PS50846"/>
    </source>
</evidence>
<reference evidence="12 13" key="1">
    <citation type="submission" date="2018-09" db="EMBL/GenBank/DDBJ databases">
        <title>A high-quality reference genome of wild soybean provides a powerful tool to mine soybean genomes.</title>
        <authorList>
            <person name="Xie M."/>
            <person name="Chung C.Y.L."/>
            <person name="Li M.-W."/>
            <person name="Wong F.-L."/>
            <person name="Chan T.-F."/>
            <person name="Lam H.-M."/>
        </authorList>
    </citation>
    <scope>NUCLEOTIDE SEQUENCE [LARGE SCALE GENOMIC DNA]</scope>
    <source>
        <strain evidence="13">cv. W05</strain>
        <tissue evidence="12">Hypocotyl of etiolated seedlings</tissue>
    </source>
</reference>
<dbReference type="FunFam" id="3.40.1110.10:FF:000046">
    <property type="entry name" value="Copper-transporting ATPase PAA2, chloroplastic"/>
    <property type="match status" value="1"/>
</dbReference>
<dbReference type="NCBIfam" id="TIGR01525">
    <property type="entry name" value="ATPase-IB_hvy"/>
    <property type="match status" value="1"/>
</dbReference>
<dbReference type="Proteomes" id="UP000289340">
    <property type="component" value="Chromosome 6"/>
</dbReference>
<feature type="transmembrane region" description="Helical" evidence="10">
    <location>
        <begin position="494"/>
        <end position="512"/>
    </location>
</feature>
<evidence type="ECO:0000256" key="3">
    <source>
        <dbReference type="ARBA" id="ARBA00022692"/>
    </source>
</evidence>
<dbReference type="InterPro" id="IPR027256">
    <property type="entry name" value="P-typ_ATPase_IB"/>
</dbReference>
<keyword evidence="9 10" id="KW-0472">Membrane</keyword>
<dbReference type="Gene3D" id="3.40.1110.10">
    <property type="entry name" value="Calcium-transporting ATPase, cytoplasmic domain N"/>
    <property type="match status" value="1"/>
</dbReference>
<dbReference type="PROSITE" id="PS50846">
    <property type="entry name" value="HMA_2"/>
    <property type="match status" value="1"/>
</dbReference>
<keyword evidence="6 10" id="KW-0067">ATP-binding</keyword>
<dbReference type="SUPFAM" id="SSF81665">
    <property type="entry name" value="Calcium ATPase, transmembrane domain M"/>
    <property type="match status" value="1"/>
</dbReference>
<dbReference type="SMR" id="A0A445K589"/>
<feature type="transmembrane region" description="Helical" evidence="10">
    <location>
        <begin position="865"/>
        <end position="884"/>
    </location>
</feature>
<evidence type="ECO:0000256" key="10">
    <source>
        <dbReference type="RuleBase" id="RU362081"/>
    </source>
</evidence>
<gene>
    <name evidence="12" type="ORF">D0Y65_013833</name>
</gene>
<organism evidence="12 13">
    <name type="scientific">Glycine soja</name>
    <name type="common">Wild soybean</name>
    <dbReference type="NCBI Taxonomy" id="3848"/>
    <lineage>
        <taxon>Eukaryota</taxon>
        <taxon>Viridiplantae</taxon>
        <taxon>Streptophyta</taxon>
        <taxon>Embryophyta</taxon>
        <taxon>Tracheophyta</taxon>
        <taxon>Spermatophyta</taxon>
        <taxon>Magnoliopsida</taxon>
        <taxon>eudicotyledons</taxon>
        <taxon>Gunneridae</taxon>
        <taxon>Pentapetalae</taxon>
        <taxon>rosids</taxon>
        <taxon>fabids</taxon>
        <taxon>Fabales</taxon>
        <taxon>Fabaceae</taxon>
        <taxon>Papilionoideae</taxon>
        <taxon>50 kb inversion clade</taxon>
        <taxon>NPAAA clade</taxon>
        <taxon>indigoferoid/millettioid clade</taxon>
        <taxon>Phaseoleae</taxon>
        <taxon>Glycine</taxon>
        <taxon>Glycine subgen. Soja</taxon>
    </lineage>
</organism>
<evidence type="ECO:0000256" key="1">
    <source>
        <dbReference type="ARBA" id="ARBA00004141"/>
    </source>
</evidence>
<dbReference type="Pfam" id="PF00403">
    <property type="entry name" value="HMA"/>
    <property type="match status" value="1"/>
</dbReference>
<dbReference type="Gene3D" id="3.30.70.100">
    <property type="match status" value="1"/>
</dbReference>
<keyword evidence="8 10" id="KW-1133">Transmembrane helix</keyword>
<accession>A0A445K589</accession>
<dbReference type="SUPFAM" id="SSF81653">
    <property type="entry name" value="Calcium ATPase, transduction domain A"/>
    <property type="match status" value="1"/>
</dbReference>
<keyword evidence="3 10" id="KW-0812">Transmembrane</keyword>
<dbReference type="SUPFAM" id="SSF81660">
    <property type="entry name" value="Metal cation-transporting ATPase, ATP-binding domain N"/>
    <property type="match status" value="1"/>
</dbReference>
<keyword evidence="13" id="KW-1185">Reference proteome</keyword>
<dbReference type="Pfam" id="PF00702">
    <property type="entry name" value="Hydrolase"/>
    <property type="match status" value="1"/>
</dbReference>
<name>A0A445K589_GLYSO</name>
<dbReference type="SFLD" id="SFLDS00003">
    <property type="entry name" value="Haloacid_Dehalogenase"/>
    <property type="match status" value="1"/>
</dbReference>
<dbReference type="SFLD" id="SFLDF00027">
    <property type="entry name" value="p-type_atpase"/>
    <property type="match status" value="1"/>
</dbReference>
<evidence type="ECO:0000256" key="5">
    <source>
        <dbReference type="ARBA" id="ARBA00022741"/>
    </source>
</evidence>
<dbReference type="Gene3D" id="2.70.150.10">
    <property type="entry name" value="Calcium-transporting ATPase, cytoplasmic transduction domain A"/>
    <property type="match status" value="1"/>
</dbReference>
<sequence length="944" mass="100823">MATHLFRLPLFSQPKLSFNHTPNHALHFISPLPAKRHRTRNRHRRRILRPPFSVSNSFGTEIGSPEFSLLQSRREAKDSPVLLDVTGMMCGACVSRVKNILSADDRVDSVVVNMLTETAAVKLRRIEEEPASVAESLALRLSDCGFPTKRRASSSGVTENVRKWKELVKKKEELVVKSRSRVAFAWTLVALCCGSHASHIFHSLGIHIAHGNARNLESNLRSSLFSIQLQIRVNVIMEINQAKSSLAFLFVGPLMEILHSSYLKGGLALGSLLGPGRELLFDGLNAFKKGSPNMNSLVGFGSVAAFIISSISLLNPGLAWDASFFDEPVMLLGFVLLGRSLEEKARIQASSDMNELLSLISTQSRLVITSTEGSPSTDTVLCSDAICVEVPTDDIRVGDSVLVLPGETIPIDGTVISGRSVIDESMLTGESLPVFKEKGLTVSAGTINWDGPLRIEASSTGSNTMISKIVRMVEDAQSREAPVQRLADSIAGPFVYSVMTLSAATFAFWYFVGSHIFPDVLLNDIAGPEGDPLLLSLKLSVDVLVVSCPCALGLATPTAILVGTSLGARKGLLIRGGDVLERLAGINYIALDKTGTLTKGKPVVSAISSILYGESEILRLAAAVEKTASHPIAKAIVNKAESLELVLPVTKGQLVEPGFGTLAEVDGHLIAVGSLEWVHERFQTRANPSDLTNLENSLMNHSLNTTSSKYSKTVVYVGREGEGIIGAIAISDTVREDAESTITRLKQKGIKTVLLSGDREEAVATVADTVGIENDFVKASLSPQQKSGFISSLKAAGHHVAMVGDGINDAPSLAVADVGIALQNEAQENAASDAASIILLGNKISQVVDALDLAQATMGKVYQNLCWAVAYNVVAIPIAAGVLLPHFDFAMTPSLSGGLMALSSIFVVGNSLLLQLHGSQISRKVGSTIEIISSHSNTDMLNLK</sequence>
<protein>
    <submittedName>
        <fullName evidence="12">Copper-transporting ATPase PAA2, chloroplastic isoform B</fullName>
    </submittedName>
</protein>
<evidence type="ECO:0000256" key="6">
    <source>
        <dbReference type="ARBA" id="ARBA00022840"/>
    </source>
</evidence>
<comment type="similarity">
    <text evidence="2 10">Belongs to the cation transport ATPase (P-type) (TC 3.A.3) family. Type IB subfamily.</text>
</comment>
<evidence type="ECO:0000256" key="7">
    <source>
        <dbReference type="ARBA" id="ARBA00022967"/>
    </source>
</evidence>
<keyword evidence="7" id="KW-1278">Translocase</keyword>
<dbReference type="SUPFAM" id="SSF56784">
    <property type="entry name" value="HAD-like"/>
    <property type="match status" value="1"/>
</dbReference>
<keyword evidence="5 10" id="KW-0547">Nucleotide-binding</keyword>
<proteinExistence type="inferred from homology"/>
<feature type="transmembrane region" description="Helical" evidence="10">
    <location>
        <begin position="543"/>
        <end position="566"/>
    </location>
</feature>
<dbReference type="InterPro" id="IPR023299">
    <property type="entry name" value="ATPase_P-typ_cyto_dom_N"/>
</dbReference>
<dbReference type="Gene3D" id="3.40.50.1000">
    <property type="entry name" value="HAD superfamily/HAD-like"/>
    <property type="match status" value="1"/>
</dbReference>